<dbReference type="PIRSF" id="PIRSF019466">
    <property type="entry name" value="EutH"/>
    <property type="match status" value="1"/>
</dbReference>
<feature type="transmembrane region" description="Helical" evidence="1">
    <location>
        <begin position="197"/>
        <end position="224"/>
    </location>
</feature>
<feature type="transmembrane region" description="Helical" evidence="1">
    <location>
        <begin position="5"/>
        <end position="22"/>
    </location>
</feature>
<dbReference type="GO" id="GO:0005886">
    <property type="term" value="C:plasma membrane"/>
    <property type="evidence" value="ECO:0007669"/>
    <property type="project" value="TreeGrafter"/>
</dbReference>
<dbReference type="NCBIfam" id="NF011667">
    <property type="entry name" value="PRK15086.1-3"/>
    <property type="match status" value="1"/>
</dbReference>
<sequence length="369" mass="39949">MDKLIMYFIGVFFLLGGIDYVLGNRFKLGEKFEEGIKTMGPLAIGMVGIYSLAPIISKIIAINIVPMCRRVSLDPSIIPAMFLATDMGGYKMSCQLALNKQMAAFSGVIVASTVGTIISFTMPVALGMISKEDRKYFSKGVMIGVISIPIGCFMAGIYQGIKSQILLWNLMPIFIFSMLLSIGLIKIPNILMRIFNGIGKIIIVLSIIGLGIQGIDVIFGFKIVKGLAPLSESMLIVGKIAFVLAGAYPMLTFINIIFKETFDKVGKSFGINSASVAGILGNLASNLLTFGTYEKMNPKGKVVSTAFAVSGAFVFGGQFGFISGVEPSMLVSFIIVKFISGIISILLALWIYEWESKKYNTKKFGEVKA</sequence>
<dbReference type="Proteomes" id="UP000030012">
    <property type="component" value="Unassembled WGS sequence"/>
</dbReference>
<dbReference type="Pfam" id="PF04346">
    <property type="entry name" value="EutH"/>
    <property type="match status" value="1"/>
</dbReference>
<gene>
    <name evidence="2" type="ORF">Z968_08930</name>
</gene>
<keyword evidence="1" id="KW-1133">Transmembrane helix</keyword>
<evidence type="ECO:0000256" key="1">
    <source>
        <dbReference type="SAM" id="Phobius"/>
    </source>
</evidence>
<evidence type="ECO:0000313" key="3">
    <source>
        <dbReference type="Proteomes" id="UP000030012"/>
    </source>
</evidence>
<feature type="transmembrane region" description="Helical" evidence="1">
    <location>
        <begin position="236"/>
        <end position="258"/>
    </location>
</feature>
<keyword evidence="1" id="KW-0472">Membrane</keyword>
<feature type="transmembrane region" description="Helical" evidence="1">
    <location>
        <begin position="165"/>
        <end position="185"/>
    </location>
</feature>
<feature type="transmembrane region" description="Helical" evidence="1">
    <location>
        <begin position="141"/>
        <end position="159"/>
    </location>
</feature>
<reference evidence="2 3" key="1">
    <citation type="submission" date="2014-01" db="EMBL/GenBank/DDBJ databases">
        <title>Plasmidome dynamics in the species complex Clostridium novyi sensu lato converts strains of independent lineages into distinctly different pathogens.</title>
        <authorList>
            <person name="Skarin H."/>
            <person name="Segerman B."/>
        </authorList>
    </citation>
    <scope>NUCLEOTIDE SEQUENCE [LARGE SCALE GENOMIC DNA]</scope>
    <source>
        <strain evidence="2 3">4552</strain>
    </source>
</reference>
<dbReference type="EMBL" id="JENJ01000038">
    <property type="protein sequence ID" value="KGM95518.1"/>
    <property type="molecule type" value="Genomic_DNA"/>
</dbReference>
<dbReference type="PANTHER" id="PTHR40089:SF1">
    <property type="entry name" value="ETHANOLAMINE PERMEASE EUTH-RELATED"/>
    <property type="match status" value="1"/>
</dbReference>
<proteinExistence type="predicted"/>
<accession>A0A0A0I4E4</accession>
<dbReference type="AlphaFoldDB" id="A0A0A0I4E4"/>
<keyword evidence="1" id="KW-0812">Transmembrane</keyword>
<dbReference type="InterPro" id="IPR007441">
    <property type="entry name" value="EutH"/>
</dbReference>
<dbReference type="GO" id="GO:0034228">
    <property type="term" value="F:ethanolamine transmembrane transporter activity"/>
    <property type="evidence" value="ECO:0007669"/>
    <property type="project" value="InterPro"/>
</dbReference>
<organism evidence="2 3">
    <name type="scientific">Clostridium novyi A str. 4552</name>
    <dbReference type="NCBI Taxonomy" id="1444289"/>
    <lineage>
        <taxon>Bacteria</taxon>
        <taxon>Bacillati</taxon>
        <taxon>Bacillota</taxon>
        <taxon>Clostridia</taxon>
        <taxon>Eubacteriales</taxon>
        <taxon>Clostridiaceae</taxon>
        <taxon>Clostridium</taxon>
    </lineage>
</organism>
<dbReference type="RefSeq" id="WP_039255707.1">
    <property type="nucleotide sequence ID" value="NZ_JENJ01000038.1"/>
</dbReference>
<name>A0A0A0I4E4_CLONO</name>
<evidence type="ECO:0000313" key="2">
    <source>
        <dbReference type="EMBL" id="KGM95518.1"/>
    </source>
</evidence>
<feature type="transmembrane region" description="Helical" evidence="1">
    <location>
        <begin position="329"/>
        <end position="352"/>
    </location>
</feature>
<feature type="transmembrane region" description="Helical" evidence="1">
    <location>
        <begin position="302"/>
        <end position="323"/>
    </location>
</feature>
<comment type="caution">
    <text evidence="2">The sequence shown here is derived from an EMBL/GenBank/DDBJ whole genome shotgun (WGS) entry which is preliminary data.</text>
</comment>
<protein>
    <submittedName>
        <fullName evidence="2">Ethanolamine utilization protein EutH</fullName>
    </submittedName>
</protein>
<dbReference type="OrthoDB" id="9778282at2"/>
<dbReference type="PANTHER" id="PTHR40089">
    <property type="entry name" value="ETHANOLAMINE UTILIZATION PROTEIN EUTH"/>
    <property type="match status" value="1"/>
</dbReference>
<feature type="transmembrane region" description="Helical" evidence="1">
    <location>
        <begin position="104"/>
        <end position="129"/>
    </location>
</feature>
<feature type="transmembrane region" description="Helical" evidence="1">
    <location>
        <begin position="42"/>
        <end position="65"/>
    </location>
</feature>